<comment type="caution">
    <text evidence="1">The sequence shown here is derived from an EMBL/GenBank/DDBJ whole genome shotgun (WGS) entry which is preliminary data.</text>
</comment>
<dbReference type="RefSeq" id="WP_125956769.1">
    <property type="nucleotide sequence ID" value="NZ_NGJT01000004.1"/>
</dbReference>
<dbReference type="Proteomes" id="UP000288490">
    <property type="component" value="Unassembled WGS sequence"/>
</dbReference>
<dbReference type="EMBL" id="NGJT01000004">
    <property type="protein sequence ID" value="RST95368.1"/>
    <property type="molecule type" value="Genomic_DNA"/>
</dbReference>
<organism evidence="1 2">
    <name type="scientific">Vagococcus bubulae</name>
    <dbReference type="NCBI Taxonomy" id="1977868"/>
    <lineage>
        <taxon>Bacteria</taxon>
        <taxon>Bacillati</taxon>
        <taxon>Bacillota</taxon>
        <taxon>Bacilli</taxon>
        <taxon>Lactobacillales</taxon>
        <taxon>Enterococcaceae</taxon>
        <taxon>Vagococcus</taxon>
    </lineage>
</organism>
<accession>A0A429ZNX1</accession>
<protein>
    <submittedName>
        <fullName evidence="1">Uncharacterized protein</fullName>
    </submittedName>
</protein>
<reference evidence="1 2" key="1">
    <citation type="submission" date="2017-05" db="EMBL/GenBank/DDBJ databases">
        <title>Vagococcus spp. assemblies.</title>
        <authorList>
            <person name="Gulvik C.A."/>
        </authorList>
    </citation>
    <scope>NUCLEOTIDE SEQUENCE [LARGE SCALE GENOMIC DNA]</scope>
    <source>
        <strain evidence="1 2">SS1994</strain>
    </source>
</reference>
<keyword evidence="2" id="KW-1185">Reference proteome</keyword>
<gene>
    <name evidence="1" type="ORF">CBF36_03800</name>
</gene>
<evidence type="ECO:0000313" key="1">
    <source>
        <dbReference type="EMBL" id="RST95368.1"/>
    </source>
</evidence>
<evidence type="ECO:0000313" key="2">
    <source>
        <dbReference type="Proteomes" id="UP000288490"/>
    </source>
</evidence>
<proteinExistence type="predicted"/>
<name>A0A429ZNX1_9ENTE</name>
<sequence length="122" mass="13957">MGEDNWKDDVLNKKASGWTIRKTQGDMFAIIDTSKAVPYLTKEEIQALKSITKPTLEDFEIFYKELMADIHGENIVFVTSSLKQAEDVLYGRLSIDDLNKFHGFATQEDQERVRNLIIESGL</sequence>
<dbReference type="OrthoDB" id="21121at2"/>
<dbReference type="AlphaFoldDB" id="A0A429ZNX1"/>